<keyword evidence="1" id="KW-0472">Membrane</keyword>
<evidence type="ECO:0000256" key="1">
    <source>
        <dbReference type="SAM" id="Phobius"/>
    </source>
</evidence>
<proteinExistence type="predicted"/>
<dbReference type="Proteomes" id="UP000694480">
    <property type="component" value="Unassembled WGS sequence"/>
</dbReference>
<accession>A0A930YUP1</accession>
<feature type="transmembrane region" description="Helical" evidence="1">
    <location>
        <begin position="107"/>
        <end position="126"/>
    </location>
</feature>
<sequence length="133" mass="14576">MRLIIAIIAGLITGSLTIWAVQSLGHLFYPMPADVDPNDLDELATYVQTAPFMALFFVVLSYGSGAFVSGFTAAYIARGRALLAVSICMILFLVQSLFMMSSLPTPIWFWVLGILSWGLALLGMHFNQKRLNG</sequence>
<comment type="caution">
    <text evidence="2">The sequence shown here is derived from an EMBL/GenBank/DDBJ whole genome shotgun (WGS) entry which is preliminary data.</text>
</comment>
<evidence type="ECO:0000313" key="2">
    <source>
        <dbReference type="EMBL" id="MBF5026698.1"/>
    </source>
</evidence>
<feature type="transmembrane region" description="Helical" evidence="1">
    <location>
        <begin position="81"/>
        <end position="101"/>
    </location>
</feature>
<dbReference type="RefSeq" id="WP_194738625.1">
    <property type="nucleotide sequence ID" value="NZ_JADKYY010000002.1"/>
</dbReference>
<evidence type="ECO:0000313" key="3">
    <source>
        <dbReference type="Proteomes" id="UP000694480"/>
    </source>
</evidence>
<dbReference type="EMBL" id="JADKYY010000002">
    <property type="protein sequence ID" value="MBF5026698.1"/>
    <property type="molecule type" value="Genomic_DNA"/>
</dbReference>
<keyword evidence="1" id="KW-0812">Transmembrane</keyword>
<reference evidence="2" key="1">
    <citation type="submission" date="2020-11" db="EMBL/GenBank/DDBJ databases">
        <title>Genome seq and assembly of Planobacterium sp.</title>
        <authorList>
            <person name="Chhetri G."/>
        </authorList>
    </citation>
    <scope>NUCLEOTIDE SEQUENCE</scope>
    <source>
        <strain evidence="2">GCR5</strain>
    </source>
</reference>
<dbReference type="AlphaFoldDB" id="A0A930YUP1"/>
<gene>
    <name evidence="2" type="ORF">IC612_02665</name>
</gene>
<organism evidence="2 3">
    <name type="scientific">Planobacterium oryzisoli</name>
    <dbReference type="NCBI Taxonomy" id="2771435"/>
    <lineage>
        <taxon>Bacteria</taxon>
        <taxon>Pseudomonadati</taxon>
        <taxon>Bacteroidota</taxon>
        <taxon>Flavobacteriia</taxon>
        <taxon>Flavobacteriales</taxon>
        <taxon>Weeksellaceae</taxon>
        <taxon>Chryseobacterium group</taxon>
        <taxon>Chryseobacterium</taxon>
    </lineage>
</organism>
<feature type="transmembrane region" description="Helical" evidence="1">
    <location>
        <begin position="44"/>
        <end position="69"/>
    </location>
</feature>
<name>A0A930YUP1_9FLAO</name>
<keyword evidence="3" id="KW-1185">Reference proteome</keyword>
<keyword evidence="1" id="KW-1133">Transmembrane helix</keyword>
<protein>
    <submittedName>
        <fullName evidence="2">Uncharacterized protein</fullName>
    </submittedName>
</protein>